<sequence length="88" mass="8709">MQAYRKGTTQAAPVRTSEGSANPIGVIGLDALLTLIVLLVLLEIGLPLAASLGAAWIGGAVATVATLAMAAGLEDGCRPQVGSTALLP</sequence>
<dbReference type="Proteomes" id="UP000245680">
    <property type="component" value="Unassembled WGS sequence"/>
</dbReference>
<dbReference type="AlphaFoldDB" id="A0A2V2L798"/>
<evidence type="ECO:0000313" key="4">
    <source>
        <dbReference type="Proteomes" id="UP000245680"/>
    </source>
</evidence>
<dbReference type="EMBL" id="QGKU01000052">
    <property type="protein sequence ID" value="PWR01318.1"/>
    <property type="molecule type" value="Genomic_DNA"/>
</dbReference>
<protein>
    <submittedName>
        <fullName evidence="3">Uncharacterized protein</fullName>
    </submittedName>
</protein>
<gene>
    <name evidence="3" type="ORF">DKT77_17290</name>
</gene>
<name>A0A2V2L798_9RHOB</name>
<evidence type="ECO:0000256" key="1">
    <source>
        <dbReference type="SAM" id="MobiDB-lite"/>
    </source>
</evidence>
<accession>A0A2V2L798</accession>
<dbReference type="RefSeq" id="WP_109812928.1">
    <property type="nucleotide sequence ID" value="NZ_QGKU01000052.1"/>
</dbReference>
<organism evidence="3 4">
    <name type="scientific">Meridianimarinicoccus roseus</name>
    <dbReference type="NCBI Taxonomy" id="2072018"/>
    <lineage>
        <taxon>Bacteria</taxon>
        <taxon>Pseudomonadati</taxon>
        <taxon>Pseudomonadota</taxon>
        <taxon>Alphaproteobacteria</taxon>
        <taxon>Rhodobacterales</taxon>
        <taxon>Paracoccaceae</taxon>
        <taxon>Meridianimarinicoccus</taxon>
    </lineage>
</organism>
<reference evidence="3 4" key="1">
    <citation type="submission" date="2018-05" db="EMBL/GenBank/DDBJ databases">
        <title>Rhodobacteraceae gen. nov., sp. nov. isolated from sea water.</title>
        <authorList>
            <person name="Ren Y."/>
        </authorList>
    </citation>
    <scope>NUCLEOTIDE SEQUENCE [LARGE SCALE GENOMIC DNA]</scope>
    <source>
        <strain evidence="3 4">TG-679</strain>
    </source>
</reference>
<keyword evidence="2" id="KW-1133">Transmembrane helix</keyword>
<proteinExistence type="predicted"/>
<feature type="region of interest" description="Disordered" evidence="1">
    <location>
        <begin position="1"/>
        <end position="22"/>
    </location>
</feature>
<evidence type="ECO:0000313" key="3">
    <source>
        <dbReference type="EMBL" id="PWR01318.1"/>
    </source>
</evidence>
<keyword evidence="4" id="KW-1185">Reference proteome</keyword>
<feature type="transmembrane region" description="Helical" evidence="2">
    <location>
        <begin position="48"/>
        <end position="73"/>
    </location>
</feature>
<keyword evidence="2" id="KW-0812">Transmembrane</keyword>
<comment type="caution">
    <text evidence="3">The sequence shown here is derived from an EMBL/GenBank/DDBJ whole genome shotgun (WGS) entry which is preliminary data.</text>
</comment>
<feature type="transmembrane region" description="Helical" evidence="2">
    <location>
        <begin position="21"/>
        <end position="42"/>
    </location>
</feature>
<keyword evidence="2" id="KW-0472">Membrane</keyword>
<evidence type="ECO:0000256" key="2">
    <source>
        <dbReference type="SAM" id="Phobius"/>
    </source>
</evidence>